<keyword evidence="6" id="KW-0999">Mitochondrion inner membrane</keyword>
<evidence type="ECO:0000256" key="11">
    <source>
        <dbReference type="ARBA" id="ARBA00023136"/>
    </source>
</evidence>
<keyword evidence="8" id="KW-0809">Transit peptide</keyword>
<dbReference type="InterPro" id="IPR001404">
    <property type="entry name" value="Hsp90_fam"/>
</dbReference>
<feature type="binding site" evidence="18">
    <location>
        <position position="134"/>
    </location>
    <ligand>
        <name>ATP</name>
        <dbReference type="ChEBI" id="CHEBI:30616"/>
    </ligand>
</feature>
<proteinExistence type="inferred from homology"/>
<accession>A0A8C1KW41</accession>
<dbReference type="HAMAP" id="MF_00505">
    <property type="entry name" value="HSP90"/>
    <property type="match status" value="1"/>
</dbReference>
<dbReference type="GO" id="GO:0051082">
    <property type="term" value="F:unfolded protein binding"/>
    <property type="evidence" value="ECO:0007669"/>
    <property type="project" value="InterPro"/>
</dbReference>
<dbReference type="Proteomes" id="UP000694427">
    <property type="component" value="Unplaced"/>
</dbReference>
<comment type="subcellular location">
    <subcellularLocation>
        <location evidence="1">Mitochondrion inner membrane</location>
    </subcellularLocation>
    <subcellularLocation>
        <location evidence="2">Mitochondrion matrix</location>
    </subcellularLocation>
</comment>
<dbReference type="Pfam" id="PF00183">
    <property type="entry name" value="HSP90"/>
    <property type="match status" value="2"/>
</dbReference>
<evidence type="ECO:0000256" key="10">
    <source>
        <dbReference type="ARBA" id="ARBA00023128"/>
    </source>
</evidence>
<evidence type="ECO:0000256" key="13">
    <source>
        <dbReference type="ARBA" id="ARBA00057498"/>
    </source>
</evidence>
<evidence type="ECO:0000313" key="21">
    <source>
        <dbReference type="Proteomes" id="UP000694427"/>
    </source>
</evidence>
<evidence type="ECO:0000256" key="15">
    <source>
        <dbReference type="ARBA" id="ARBA00073018"/>
    </source>
</evidence>
<dbReference type="AlphaFoldDB" id="A0A8C1KW41"/>
<evidence type="ECO:0000256" key="18">
    <source>
        <dbReference type="PIRSR" id="PIRSR002583-1"/>
    </source>
</evidence>
<dbReference type="GO" id="GO:0140662">
    <property type="term" value="F:ATP-dependent protein folding chaperone"/>
    <property type="evidence" value="ECO:0007669"/>
    <property type="project" value="InterPro"/>
</dbReference>
<dbReference type="FunFam" id="3.30.565.10:FF:000021">
    <property type="entry name" value="Heat shock protein 75 kDa, mitochondrial"/>
    <property type="match status" value="1"/>
</dbReference>
<evidence type="ECO:0000256" key="2">
    <source>
        <dbReference type="ARBA" id="ARBA00004305"/>
    </source>
</evidence>
<dbReference type="Gene3D" id="3.30.565.10">
    <property type="entry name" value="Histidine kinase-like ATPase, C-terminal domain"/>
    <property type="match status" value="1"/>
</dbReference>
<dbReference type="PRINTS" id="PR00775">
    <property type="entry name" value="HEATSHOCK90"/>
</dbReference>
<comment type="subunit">
    <text evidence="14">Binds to the intracellular domain of tumor necrosis factor type 1 receptor. Binds to RB1. Interacts with SRC. Interacts with SDHA.</text>
</comment>
<dbReference type="InterPro" id="IPR037196">
    <property type="entry name" value="HSP90_C"/>
</dbReference>
<keyword evidence="7 18" id="KW-0067">ATP-binding</keyword>
<dbReference type="SMART" id="SM00387">
    <property type="entry name" value="HATPase_c"/>
    <property type="match status" value="1"/>
</dbReference>
<dbReference type="CDD" id="cd16927">
    <property type="entry name" value="HATPase_Hsp90-like"/>
    <property type="match status" value="1"/>
</dbReference>
<name>A0A8C1KW41_CYPCA</name>
<feature type="binding site" evidence="18">
    <location>
        <position position="186"/>
    </location>
    <ligand>
        <name>ATP</name>
        <dbReference type="ChEBI" id="CHEBI:30616"/>
    </ligand>
</feature>
<dbReference type="PIRSF" id="PIRSF002583">
    <property type="entry name" value="Hsp90"/>
    <property type="match status" value="1"/>
</dbReference>
<dbReference type="Gene3D" id="1.20.120.790">
    <property type="entry name" value="Heat shock protein 90, C-terminal domain"/>
    <property type="match status" value="1"/>
</dbReference>
<evidence type="ECO:0000256" key="12">
    <source>
        <dbReference type="ARBA" id="ARBA00023186"/>
    </source>
</evidence>
<dbReference type="Gene3D" id="3.30.230.80">
    <property type="match status" value="1"/>
</dbReference>
<evidence type="ECO:0000256" key="16">
    <source>
        <dbReference type="ARBA" id="ARBA00076190"/>
    </source>
</evidence>
<dbReference type="GO" id="GO:0005759">
    <property type="term" value="C:mitochondrial matrix"/>
    <property type="evidence" value="ECO:0007669"/>
    <property type="project" value="UniProtKB-SubCell"/>
</dbReference>
<reference evidence="20" key="1">
    <citation type="submission" date="2025-08" db="UniProtKB">
        <authorList>
            <consortium name="Ensembl"/>
        </authorList>
    </citation>
    <scope>IDENTIFICATION</scope>
</reference>
<dbReference type="InterPro" id="IPR020568">
    <property type="entry name" value="Ribosomal_Su5_D2-typ_SF"/>
</dbReference>
<organism evidence="20 21">
    <name type="scientific">Cyprinus carpio</name>
    <name type="common">Common carp</name>
    <dbReference type="NCBI Taxonomy" id="7962"/>
    <lineage>
        <taxon>Eukaryota</taxon>
        <taxon>Metazoa</taxon>
        <taxon>Chordata</taxon>
        <taxon>Craniata</taxon>
        <taxon>Vertebrata</taxon>
        <taxon>Euteleostomi</taxon>
        <taxon>Actinopterygii</taxon>
        <taxon>Neopterygii</taxon>
        <taxon>Teleostei</taxon>
        <taxon>Ostariophysi</taxon>
        <taxon>Cypriniformes</taxon>
        <taxon>Cyprinidae</taxon>
        <taxon>Cyprininae</taxon>
        <taxon>Cyprinus</taxon>
    </lineage>
</organism>
<dbReference type="FunFam" id="3.40.50.11260:FF:000004">
    <property type="entry name" value="Heat shock protein 75 mitochondrial"/>
    <property type="match status" value="1"/>
</dbReference>
<keyword evidence="4" id="KW-0597">Phosphoprotein</keyword>
<evidence type="ECO:0000256" key="17">
    <source>
        <dbReference type="ARBA" id="ARBA00080766"/>
    </source>
</evidence>
<dbReference type="InterPro" id="IPR036890">
    <property type="entry name" value="HATPase_C_sf"/>
</dbReference>
<keyword evidence="9" id="KW-0007">Acetylation</keyword>
<dbReference type="SUPFAM" id="SSF55874">
    <property type="entry name" value="ATPase domain of HSP90 chaperone/DNA topoisomerase II/histidine kinase"/>
    <property type="match status" value="1"/>
</dbReference>
<evidence type="ECO:0000256" key="14">
    <source>
        <dbReference type="ARBA" id="ARBA00066161"/>
    </source>
</evidence>
<feature type="binding site" evidence="18">
    <location>
        <position position="173"/>
    </location>
    <ligand>
        <name>ATP</name>
        <dbReference type="ChEBI" id="CHEBI:30616"/>
    </ligand>
</feature>
<feature type="binding site" evidence="18">
    <location>
        <position position="417"/>
    </location>
    <ligand>
        <name>ATP</name>
        <dbReference type="ChEBI" id="CHEBI:30616"/>
    </ligand>
</feature>
<dbReference type="SUPFAM" id="SSF110942">
    <property type="entry name" value="HSP90 C-terminal domain"/>
    <property type="match status" value="1"/>
</dbReference>
<keyword evidence="11" id="KW-0472">Membrane</keyword>
<evidence type="ECO:0000313" key="20">
    <source>
        <dbReference type="Ensembl" id="ENSCCRP00010053564.1"/>
    </source>
</evidence>
<dbReference type="Ensembl" id="ENSCCRT00010058711.1">
    <property type="protein sequence ID" value="ENSCCRP00010053564.1"/>
    <property type="gene ID" value="ENSCCRG00010022406.1"/>
</dbReference>
<comment type="similarity">
    <text evidence="3">Belongs to the heat shock protein 90 family.</text>
</comment>
<feature type="binding site" evidence="18">
    <location>
        <position position="178"/>
    </location>
    <ligand>
        <name>ATP</name>
        <dbReference type="ChEBI" id="CHEBI:30616"/>
    </ligand>
</feature>
<dbReference type="GO" id="GO:0005524">
    <property type="term" value="F:ATP binding"/>
    <property type="evidence" value="ECO:0007669"/>
    <property type="project" value="UniProtKB-KW"/>
</dbReference>
<dbReference type="PANTHER" id="PTHR11528">
    <property type="entry name" value="HEAT SHOCK PROTEIN 90 FAMILY MEMBER"/>
    <property type="match status" value="1"/>
</dbReference>
<feature type="binding site" evidence="18">
    <location>
        <begin position="193"/>
        <end position="194"/>
    </location>
    <ligand>
        <name>ATP</name>
        <dbReference type="ChEBI" id="CHEBI:30616"/>
    </ligand>
</feature>
<reference evidence="20" key="2">
    <citation type="submission" date="2025-09" db="UniProtKB">
        <authorList>
            <consortium name="Ensembl"/>
        </authorList>
    </citation>
    <scope>IDENTIFICATION</scope>
</reference>
<dbReference type="InterPro" id="IPR003594">
    <property type="entry name" value="HATPase_dom"/>
</dbReference>
<keyword evidence="10" id="KW-0496">Mitochondrion</keyword>
<keyword evidence="21" id="KW-1185">Reference proteome</keyword>
<feature type="binding site" evidence="18">
    <location>
        <begin position="215"/>
        <end position="220"/>
    </location>
    <ligand>
        <name>ATP</name>
        <dbReference type="ChEBI" id="CHEBI:30616"/>
    </ligand>
</feature>
<dbReference type="GO" id="GO:0005743">
    <property type="term" value="C:mitochondrial inner membrane"/>
    <property type="evidence" value="ECO:0007669"/>
    <property type="project" value="UniProtKB-SubCell"/>
</dbReference>
<dbReference type="NCBIfam" id="NF003555">
    <property type="entry name" value="PRK05218.1"/>
    <property type="match status" value="1"/>
</dbReference>
<dbReference type="GO" id="GO:0019901">
    <property type="term" value="F:protein kinase binding"/>
    <property type="evidence" value="ECO:0007669"/>
    <property type="project" value="UniProtKB-ARBA"/>
</dbReference>
<evidence type="ECO:0000256" key="5">
    <source>
        <dbReference type="ARBA" id="ARBA00022741"/>
    </source>
</evidence>
<evidence type="ECO:0000256" key="8">
    <source>
        <dbReference type="ARBA" id="ARBA00022946"/>
    </source>
</evidence>
<dbReference type="FunFam" id="1.20.120.790:FF:000004">
    <property type="entry name" value="Heat shock protein 75 kDa"/>
    <property type="match status" value="1"/>
</dbReference>
<feature type="domain" description="Histidine kinase/HSP90-like ATPase" evidence="19">
    <location>
        <begin position="123"/>
        <end position="276"/>
    </location>
</feature>
<dbReference type="Pfam" id="PF13589">
    <property type="entry name" value="HATPase_c_3"/>
    <property type="match status" value="1"/>
</dbReference>
<evidence type="ECO:0000256" key="4">
    <source>
        <dbReference type="ARBA" id="ARBA00022553"/>
    </source>
</evidence>
<evidence type="ECO:0000256" key="7">
    <source>
        <dbReference type="ARBA" id="ARBA00022840"/>
    </source>
</evidence>
<feature type="binding site" evidence="18">
    <location>
        <position position="266"/>
    </location>
    <ligand>
        <name>ATP</name>
        <dbReference type="ChEBI" id="CHEBI:30616"/>
    </ligand>
</feature>
<sequence>MIRSLGLLKYSLNVSQRAHVRLLSSSRGVGKKIVPATFTGVDTNGRQQLPHSRSVRLWSSSCAAGVSVAHRRYSTQQTESAEEETLHTIISDTENVQGSYSKHEFQAETKKLLDIVARSLYSEKEVFIRELISNGSDALEKLRHKMITAGGETAPMEIHLQTDAATGTFTIQDTGVGMNREELVANLGTIARSGSKAFLDALQNQAEASSSIIGQFGVGFYSSFMVADKVDVYSQSAEPGAPGYKWSSDGSGVFEIAEASGVRPGTKIVLHLKDDCKEFSSEDRVKEVVTKYSNFVSFPIFLNGRRLNTLQALWMMEPKEISEWQHEEFYRYVAQAHDKPRYTLHYRADAPLNIRSIFYVPEMKPSMFDVSREMGSSVALYSRKVLIQTKATDILPKWLRFLRGVVDSEDIPLNLSRELLQESALIRKLRDVLQQRVIRFLLDQSKKDPEKYARFFDEYGLFMREGIVTTAEQSVKEDIAKLLRFESSALPAGQQTSLMEYASRMKAGTRNIYYLCAPNRHLAEHSPYFEAMKQKDMEVLFCFEQFDELTLLHLREFDRKKLISAETDIVVTPRLDTHPAMITVLEMGAARHFLRTQQLARSSEERAQILQPTLEINAGHDLIKKLHALKDSNPELAQLLLEQIYDNAMITAGLNEDPRPMISRLNQLLTQALEKH</sequence>
<evidence type="ECO:0000256" key="6">
    <source>
        <dbReference type="ARBA" id="ARBA00022792"/>
    </source>
</evidence>
<evidence type="ECO:0000256" key="9">
    <source>
        <dbReference type="ARBA" id="ARBA00022990"/>
    </source>
</evidence>
<protein>
    <recommendedName>
        <fullName evidence="15">Heat shock protein 75 kDa, mitochondrial</fullName>
    </recommendedName>
    <alternativeName>
        <fullName evidence="17">TNFR-associated protein 1</fullName>
    </alternativeName>
    <alternativeName>
        <fullName evidence="16">Tumor necrosis factor type 1 receptor-associated protein</fullName>
    </alternativeName>
</protein>
<keyword evidence="12" id="KW-0143">Chaperone</keyword>
<evidence type="ECO:0000256" key="1">
    <source>
        <dbReference type="ARBA" id="ARBA00004273"/>
    </source>
</evidence>
<feature type="binding site" evidence="18">
    <location>
        <position position="130"/>
    </location>
    <ligand>
        <name>ATP</name>
        <dbReference type="ChEBI" id="CHEBI:30616"/>
    </ligand>
</feature>
<evidence type="ECO:0000259" key="19">
    <source>
        <dbReference type="SMART" id="SM00387"/>
    </source>
</evidence>
<dbReference type="FunFam" id="3.30.230.80:FF:000004">
    <property type="entry name" value="Heat shock protein 75 kDa"/>
    <property type="match status" value="1"/>
</dbReference>
<dbReference type="GO" id="GO:0016887">
    <property type="term" value="F:ATP hydrolysis activity"/>
    <property type="evidence" value="ECO:0007669"/>
    <property type="project" value="InterPro"/>
</dbReference>
<comment type="function">
    <text evidence="13">Chaperone that expresses an ATPase activity. Involved in maintaining mitochondrial function and polarization, downstream of PINK1 and mitochondrial complex I. Is a negative regulator of mitochondrial respiration able to modulate the balance between oxidative phosphorylation and aerobic glycolysis. The impact of TRAP1 on mitochondrial respiration is probably mediated by modulation of mitochondrial SRC and inhibition of SDHA.</text>
</comment>
<dbReference type="SUPFAM" id="SSF54211">
    <property type="entry name" value="Ribosomal protein S5 domain 2-like"/>
    <property type="match status" value="1"/>
</dbReference>
<keyword evidence="5 18" id="KW-0547">Nucleotide-binding</keyword>
<dbReference type="InterPro" id="IPR020575">
    <property type="entry name" value="Hsp90_N"/>
</dbReference>
<evidence type="ECO:0000256" key="3">
    <source>
        <dbReference type="ARBA" id="ARBA00008239"/>
    </source>
</evidence>